<name>A0A9W6VGV1_9PSEU</name>
<organism evidence="7 8">
    <name type="scientific">Amycolatopsis taiwanensis</name>
    <dbReference type="NCBI Taxonomy" id="342230"/>
    <lineage>
        <taxon>Bacteria</taxon>
        <taxon>Bacillati</taxon>
        <taxon>Actinomycetota</taxon>
        <taxon>Actinomycetes</taxon>
        <taxon>Pseudonocardiales</taxon>
        <taxon>Pseudonocardiaceae</taxon>
        <taxon>Amycolatopsis</taxon>
    </lineage>
</organism>
<dbReference type="Pfam" id="PF01694">
    <property type="entry name" value="Rhomboid"/>
    <property type="match status" value="1"/>
</dbReference>
<dbReference type="InterPro" id="IPR022764">
    <property type="entry name" value="Peptidase_S54_rhomboid_dom"/>
</dbReference>
<feature type="domain" description="Peptidase S54 rhomboid" evidence="6">
    <location>
        <begin position="66"/>
        <end position="196"/>
    </location>
</feature>
<feature type="transmembrane region" description="Helical" evidence="5">
    <location>
        <begin position="176"/>
        <end position="196"/>
    </location>
</feature>
<feature type="transmembrane region" description="Helical" evidence="5">
    <location>
        <begin position="125"/>
        <end position="145"/>
    </location>
</feature>
<evidence type="ECO:0000256" key="1">
    <source>
        <dbReference type="ARBA" id="ARBA00004141"/>
    </source>
</evidence>
<gene>
    <name evidence="7" type="ORF">Atai01_34660</name>
</gene>
<evidence type="ECO:0000256" key="5">
    <source>
        <dbReference type="SAM" id="Phobius"/>
    </source>
</evidence>
<protein>
    <submittedName>
        <fullName evidence="7">Rhomboid family intramembrane serine protease</fullName>
    </submittedName>
</protein>
<keyword evidence="7" id="KW-0378">Hydrolase</keyword>
<dbReference type="PANTHER" id="PTHR43731">
    <property type="entry name" value="RHOMBOID PROTEASE"/>
    <property type="match status" value="1"/>
</dbReference>
<dbReference type="EMBL" id="BSTI01000007">
    <property type="protein sequence ID" value="GLY66847.1"/>
    <property type="molecule type" value="Genomic_DNA"/>
</dbReference>
<dbReference type="Proteomes" id="UP001165136">
    <property type="component" value="Unassembled WGS sequence"/>
</dbReference>
<feature type="transmembrane region" description="Helical" evidence="5">
    <location>
        <begin position="152"/>
        <end position="170"/>
    </location>
</feature>
<comment type="subcellular location">
    <subcellularLocation>
        <location evidence="1">Membrane</location>
        <topology evidence="1">Multi-pass membrane protein</topology>
    </subcellularLocation>
</comment>
<dbReference type="GO" id="GO:0016020">
    <property type="term" value="C:membrane"/>
    <property type="evidence" value="ECO:0007669"/>
    <property type="project" value="UniProtKB-SubCell"/>
</dbReference>
<dbReference type="RefSeq" id="WP_285487525.1">
    <property type="nucleotide sequence ID" value="NZ_BSTI01000007.1"/>
</dbReference>
<feature type="transmembrane region" description="Helical" evidence="5">
    <location>
        <begin position="65"/>
        <end position="93"/>
    </location>
</feature>
<accession>A0A9W6VGV1</accession>
<dbReference type="GO" id="GO:0004252">
    <property type="term" value="F:serine-type endopeptidase activity"/>
    <property type="evidence" value="ECO:0007669"/>
    <property type="project" value="InterPro"/>
</dbReference>
<evidence type="ECO:0000256" key="2">
    <source>
        <dbReference type="ARBA" id="ARBA00022692"/>
    </source>
</evidence>
<evidence type="ECO:0000313" key="7">
    <source>
        <dbReference type="EMBL" id="GLY66847.1"/>
    </source>
</evidence>
<dbReference type="GO" id="GO:0006508">
    <property type="term" value="P:proteolysis"/>
    <property type="evidence" value="ECO:0007669"/>
    <property type="project" value="UniProtKB-KW"/>
</dbReference>
<keyword evidence="8" id="KW-1185">Reference proteome</keyword>
<dbReference type="InterPro" id="IPR035952">
    <property type="entry name" value="Rhomboid-like_sf"/>
</dbReference>
<dbReference type="SUPFAM" id="SSF144091">
    <property type="entry name" value="Rhomboid-like"/>
    <property type="match status" value="1"/>
</dbReference>
<keyword evidence="4 5" id="KW-0472">Membrane</keyword>
<keyword evidence="3 5" id="KW-1133">Transmembrane helix</keyword>
<keyword evidence="2 5" id="KW-0812">Transmembrane</keyword>
<dbReference type="PANTHER" id="PTHR43731:SF9">
    <property type="entry name" value="SLR1461 PROTEIN"/>
    <property type="match status" value="1"/>
</dbReference>
<proteinExistence type="predicted"/>
<evidence type="ECO:0000256" key="4">
    <source>
        <dbReference type="ARBA" id="ARBA00023136"/>
    </source>
</evidence>
<dbReference type="Gene3D" id="1.20.1540.10">
    <property type="entry name" value="Rhomboid-like"/>
    <property type="match status" value="1"/>
</dbReference>
<evidence type="ECO:0000256" key="3">
    <source>
        <dbReference type="ARBA" id="ARBA00022989"/>
    </source>
</evidence>
<feature type="transmembrane region" description="Helical" evidence="5">
    <location>
        <begin position="100"/>
        <end position="119"/>
    </location>
</feature>
<sequence length="209" mass="22062">MSTSPVPAPVRSGQRILPPHPKVAGLVIFSFTALLYLVEIADLVSRGWLERQGIVPRTLDGLDGVIWAPLVHAGWAHLLANTVPVLVFGFLAMATGIARWTAVTATVWVVSGLGVWLTGDPGTTTIGASGVAFGWLAYLLVRGIFNRSFGQLLVAAVLLVLWGGTLWGLLPGKAGVSWQAHLFGAIGGVLAAWFAARSQRRRAPGNLVA</sequence>
<reference evidence="7" key="1">
    <citation type="submission" date="2023-03" db="EMBL/GenBank/DDBJ databases">
        <title>Amycolatopsis taiwanensis NBRC 103393.</title>
        <authorList>
            <person name="Ichikawa N."/>
            <person name="Sato H."/>
            <person name="Tonouchi N."/>
        </authorList>
    </citation>
    <scope>NUCLEOTIDE SEQUENCE</scope>
    <source>
        <strain evidence="7">NBRC 103393</strain>
    </source>
</reference>
<comment type="caution">
    <text evidence="7">The sequence shown here is derived from an EMBL/GenBank/DDBJ whole genome shotgun (WGS) entry which is preliminary data.</text>
</comment>
<dbReference type="InterPro" id="IPR050925">
    <property type="entry name" value="Rhomboid_protease_S54"/>
</dbReference>
<keyword evidence="7" id="KW-0645">Protease</keyword>
<evidence type="ECO:0000259" key="6">
    <source>
        <dbReference type="Pfam" id="PF01694"/>
    </source>
</evidence>
<dbReference type="AlphaFoldDB" id="A0A9W6VGV1"/>
<evidence type="ECO:0000313" key="8">
    <source>
        <dbReference type="Proteomes" id="UP001165136"/>
    </source>
</evidence>